<protein>
    <submittedName>
        <fullName evidence="2">Polysaccharide pyruvyl transferase family protein</fullName>
    </submittedName>
</protein>
<gene>
    <name evidence="2" type="ORF">DPR02_00145</name>
</gene>
<evidence type="ECO:0000313" key="3">
    <source>
        <dbReference type="Proteomes" id="UP000248899"/>
    </source>
</evidence>
<dbReference type="PANTHER" id="PTHR36836:SF1">
    <property type="entry name" value="COLANIC ACID BIOSYNTHESIS PROTEIN WCAK"/>
    <property type="match status" value="1"/>
</dbReference>
<accession>A0AAQ0JM30</accession>
<dbReference type="Pfam" id="PF04230">
    <property type="entry name" value="PS_pyruv_trans"/>
    <property type="match status" value="1"/>
</dbReference>
<dbReference type="InterPro" id="IPR007345">
    <property type="entry name" value="Polysacch_pyruvyl_Trfase"/>
</dbReference>
<name>A0AAQ0JM30_BURCE</name>
<reference evidence="2 3" key="1">
    <citation type="submission" date="2018-06" db="EMBL/GenBank/DDBJ databases">
        <title>Towards the identification of Burkholderia cepacia strain which caused fatal septicemia.</title>
        <authorList>
            <person name="Bui L.A.T."/>
            <person name="Zakharova I.B."/>
            <person name="Shpak I.M."/>
            <person name="Teteryatnikova N."/>
            <person name="Ustinov D.V."/>
            <person name="Kuzyutina Y.A."/>
            <person name="Nguyen H.N."/>
            <person name="Antonov A.S."/>
            <person name="Avdyusheva E.F."/>
            <person name="Victorov D.V."/>
        </authorList>
    </citation>
    <scope>NUCLEOTIDE SEQUENCE [LARGE SCALE GENOMIC DNA]</scope>
    <source>
        <strain evidence="2 3">PT02</strain>
    </source>
</reference>
<dbReference type="EMBL" id="QLUZ01000001">
    <property type="protein sequence ID" value="RAQ16202.1"/>
    <property type="molecule type" value="Genomic_DNA"/>
</dbReference>
<proteinExistence type="predicted"/>
<dbReference type="AlphaFoldDB" id="A0AAQ0JM30"/>
<dbReference type="PANTHER" id="PTHR36836">
    <property type="entry name" value="COLANIC ACID BIOSYNTHESIS PROTEIN WCAK"/>
    <property type="match status" value="1"/>
</dbReference>
<feature type="domain" description="Polysaccharide pyruvyl transferase" evidence="1">
    <location>
        <begin position="16"/>
        <end position="290"/>
    </location>
</feature>
<dbReference type="Proteomes" id="UP000248899">
    <property type="component" value="Unassembled WGS sequence"/>
</dbReference>
<organism evidence="2 3">
    <name type="scientific">Burkholderia cepacia</name>
    <name type="common">Pseudomonas cepacia</name>
    <dbReference type="NCBI Taxonomy" id="292"/>
    <lineage>
        <taxon>Bacteria</taxon>
        <taxon>Pseudomonadati</taxon>
        <taxon>Pseudomonadota</taxon>
        <taxon>Betaproteobacteria</taxon>
        <taxon>Burkholderiales</taxon>
        <taxon>Burkholderiaceae</taxon>
        <taxon>Burkholderia</taxon>
        <taxon>Burkholderia cepacia complex</taxon>
    </lineage>
</organism>
<evidence type="ECO:0000313" key="2">
    <source>
        <dbReference type="EMBL" id="RAQ16202.1"/>
    </source>
</evidence>
<sequence length="364" mass="40469">MKTPDIYLLHAYSSRNSGDGLLVRLSLKAIRDAGIDCIVTIVCLDPVSFRDYLDDARVRIWSLSRFCIESIRGIGRARSAIFFGVGGGYLRASHRVEGWKSLVAHGSQLACTALWRTALSIYLPQSIGPLGSAPGALLAKLVRRRVNVVFLRDDKSVVELAHPNGLRTGDLVVLEIGRTSRQDHPGDASEGLPRPICFVFRDLKGKPYREAYLAKLRRLVELLPEAVFAVQSSGRGNGDDAFYREAFGIGRVDDLATLVGRAHPLVVSVRLHGSLESILAGVPSIHIAYERKGQSAYDDLGLSRYVAQASDFDAEHVARLTCELARDDRAYWQGLRTEGEARYKEMVERIRHETEQFNHLHHGR</sequence>
<comment type="caution">
    <text evidence="2">The sequence shown here is derived from an EMBL/GenBank/DDBJ whole genome shotgun (WGS) entry which is preliminary data.</text>
</comment>
<keyword evidence="2" id="KW-0808">Transferase</keyword>
<dbReference type="GO" id="GO:0016740">
    <property type="term" value="F:transferase activity"/>
    <property type="evidence" value="ECO:0007669"/>
    <property type="project" value="UniProtKB-KW"/>
</dbReference>
<dbReference type="RefSeq" id="WP_111938519.1">
    <property type="nucleotide sequence ID" value="NZ_QLUZ01000001.1"/>
</dbReference>
<evidence type="ECO:0000259" key="1">
    <source>
        <dbReference type="Pfam" id="PF04230"/>
    </source>
</evidence>